<keyword evidence="8" id="KW-1015">Disulfide bond</keyword>
<comment type="subcellular location">
    <subcellularLocation>
        <location evidence="1">Cell membrane</location>
        <topology evidence="1">Lipid-anchor</topology>
        <topology evidence="1">GPI-anchor</topology>
    </subcellularLocation>
</comment>
<keyword evidence="11" id="KW-0326">Glycosidase</keyword>
<evidence type="ECO:0000313" key="16">
    <source>
        <dbReference type="EMBL" id="KAL3833258.1"/>
    </source>
</evidence>
<evidence type="ECO:0000256" key="2">
    <source>
        <dbReference type="ARBA" id="ARBA00008773"/>
    </source>
</evidence>
<dbReference type="Gene3D" id="1.20.58.1040">
    <property type="match status" value="1"/>
</dbReference>
<dbReference type="InterPro" id="IPR000490">
    <property type="entry name" value="Glyco_hydro_17"/>
</dbReference>
<dbReference type="Proteomes" id="UP001634393">
    <property type="component" value="Unassembled WGS sequence"/>
</dbReference>
<comment type="similarity">
    <text evidence="2 12">Belongs to the glycosyl hydrolase 17 family.</text>
</comment>
<evidence type="ECO:0000259" key="15">
    <source>
        <dbReference type="SMART" id="SM00768"/>
    </source>
</evidence>
<evidence type="ECO:0000256" key="5">
    <source>
        <dbReference type="ARBA" id="ARBA00022729"/>
    </source>
</evidence>
<proteinExistence type="inferred from homology"/>
<evidence type="ECO:0000256" key="3">
    <source>
        <dbReference type="ARBA" id="ARBA00022475"/>
    </source>
</evidence>
<evidence type="ECO:0000313" key="17">
    <source>
        <dbReference type="Proteomes" id="UP001634393"/>
    </source>
</evidence>
<dbReference type="Pfam" id="PF07983">
    <property type="entry name" value="X8"/>
    <property type="match status" value="1"/>
</dbReference>
<dbReference type="SUPFAM" id="SSF51445">
    <property type="entry name" value="(Trans)glycosidases"/>
    <property type="match status" value="1"/>
</dbReference>
<dbReference type="Pfam" id="PF00332">
    <property type="entry name" value="Glyco_hydro_17"/>
    <property type="match status" value="1"/>
</dbReference>
<dbReference type="PANTHER" id="PTHR31044">
    <property type="entry name" value="BETA-1,3 GLUCANASE"/>
    <property type="match status" value="1"/>
</dbReference>
<gene>
    <name evidence="16" type="ORF">ACJIZ3_007994</name>
</gene>
<dbReference type="InterPro" id="IPR012946">
    <property type="entry name" value="X8"/>
</dbReference>
<evidence type="ECO:0000256" key="13">
    <source>
        <dbReference type="SAM" id="MobiDB-lite"/>
    </source>
</evidence>
<dbReference type="FunFam" id="1.20.58.1040:FF:000001">
    <property type="entry name" value="Glucan endo-1,3-beta-glucosidase 4"/>
    <property type="match status" value="1"/>
</dbReference>
<evidence type="ECO:0000256" key="8">
    <source>
        <dbReference type="ARBA" id="ARBA00023157"/>
    </source>
</evidence>
<keyword evidence="7" id="KW-0472">Membrane</keyword>
<keyword evidence="3" id="KW-1003">Cell membrane</keyword>
<feature type="region of interest" description="Disordered" evidence="13">
    <location>
        <begin position="231"/>
        <end position="256"/>
    </location>
</feature>
<reference evidence="16 17" key="1">
    <citation type="submission" date="2024-12" db="EMBL/GenBank/DDBJ databases">
        <title>The unique morphological basis and parallel evolutionary history of personate flowers in Penstemon.</title>
        <authorList>
            <person name="Depatie T.H."/>
            <person name="Wessinger C.A."/>
        </authorList>
    </citation>
    <scope>NUCLEOTIDE SEQUENCE [LARGE SCALE GENOMIC DNA]</scope>
    <source>
        <strain evidence="16">WTNN_2</strain>
        <tissue evidence="16">Leaf</tissue>
    </source>
</reference>
<keyword evidence="10" id="KW-0449">Lipoprotein</keyword>
<dbReference type="InterPro" id="IPR044788">
    <property type="entry name" value="X8_dom_prot"/>
</dbReference>
<evidence type="ECO:0000256" key="10">
    <source>
        <dbReference type="ARBA" id="ARBA00023288"/>
    </source>
</evidence>
<keyword evidence="4" id="KW-0336">GPI-anchor</keyword>
<dbReference type="GO" id="GO:0016798">
    <property type="term" value="F:hydrolase activity, acting on glycosyl bonds"/>
    <property type="evidence" value="ECO:0007669"/>
    <property type="project" value="UniProtKB-KW"/>
</dbReference>
<protein>
    <recommendedName>
        <fullName evidence="15">X8 domain-containing protein</fullName>
    </recommendedName>
</protein>
<dbReference type="GO" id="GO:0009506">
    <property type="term" value="C:plasmodesma"/>
    <property type="evidence" value="ECO:0007669"/>
    <property type="project" value="UniProtKB-ARBA"/>
</dbReference>
<name>A0ABD3T9I8_9LAMI</name>
<sequence>MNTFLLLSLFSLVLSSTVTGQESVQFFTLLDSTQTLDNGAPLAVQVENEYLKNVSLSLLMAETWVRTHVLAHYPSTNVSIIIVGKTITCNKNQENYLALILPAIKNIHYSLTRWGLQNDIKVSVSLISQCFDPSFEFYIKPLFNTLQKMGSPYVLKTLSDENETLILLKSHFKSMKNYGFLHINKKGKTRGRKLSFLYPSINAPTQAPSRISIPAFVEGSPLPPLVGMISPSTSPPSGPHLPPCSPSNGGHGGGVGAPAAGGHSGLWCVAKPNVPSETLQEALDFACGEGEADCEAIRPQGSCYFPDNVVAHASYAFNSYWQKSKKNGGSCGFGGTAMLINSDPSYRHCRFVFV</sequence>
<keyword evidence="5 14" id="KW-0732">Signal</keyword>
<evidence type="ECO:0000256" key="4">
    <source>
        <dbReference type="ARBA" id="ARBA00022622"/>
    </source>
</evidence>
<dbReference type="GO" id="GO:0098552">
    <property type="term" value="C:side of membrane"/>
    <property type="evidence" value="ECO:0007669"/>
    <property type="project" value="UniProtKB-KW"/>
</dbReference>
<keyword evidence="17" id="KW-1185">Reference proteome</keyword>
<accession>A0ABD3T9I8</accession>
<dbReference type="SMART" id="SM00768">
    <property type="entry name" value="X8"/>
    <property type="match status" value="1"/>
</dbReference>
<evidence type="ECO:0000256" key="9">
    <source>
        <dbReference type="ARBA" id="ARBA00023180"/>
    </source>
</evidence>
<evidence type="ECO:0000256" key="14">
    <source>
        <dbReference type="SAM" id="SignalP"/>
    </source>
</evidence>
<keyword evidence="6" id="KW-0378">Hydrolase</keyword>
<dbReference type="InterPro" id="IPR017853">
    <property type="entry name" value="GH"/>
</dbReference>
<dbReference type="EMBL" id="JBJXBP010000004">
    <property type="protein sequence ID" value="KAL3833258.1"/>
    <property type="molecule type" value="Genomic_DNA"/>
</dbReference>
<dbReference type="AlphaFoldDB" id="A0ABD3T9I8"/>
<keyword evidence="9" id="KW-0325">Glycoprotein</keyword>
<dbReference type="GO" id="GO:0005886">
    <property type="term" value="C:plasma membrane"/>
    <property type="evidence" value="ECO:0007669"/>
    <property type="project" value="UniProtKB-SubCell"/>
</dbReference>
<feature type="signal peptide" evidence="14">
    <location>
        <begin position="1"/>
        <end position="20"/>
    </location>
</feature>
<evidence type="ECO:0000256" key="7">
    <source>
        <dbReference type="ARBA" id="ARBA00023136"/>
    </source>
</evidence>
<evidence type="ECO:0000256" key="12">
    <source>
        <dbReference type="RuleBase" id="RU004335"/>
    </source>
</evidence>
<feature type="chain" id="PRO_5044826346" description="X8 domain-containing protein" evidence="14">
    <location>
        <begin position="21"/>
        <end position="354"/>
    </location>
</feature>
<dbReference type="Gene3D" id="3.20.20.80">
    <property type="entry name" value="Glycosidases"/>
    <property type="match status" value="1"/>
</dbReference>
<comment type="caution">
    <text evidence="16">The sequence shown here is derived from an EMBL/GenBank/DDBJ whole genome shotgun (WGS) entry which is preliminary data.</text>
</comment>
<organism evidence="16 17">
    <name type="scientific">Penstemon smallii</name>
    <dbReference type="NCBI Taxonomy" id="265156"/>
    <lineage>
        <taxon>Eukaryota</taxon>
        <taxon>Viridiplantae</taxon>
        <taxon>Streptophyta</taxon>
        <taxon>Embryophyta</taxon>
        <taxon>Tracheophyta</taxon>
        <taxon>Spermatophyta</taxon>
        <taxon>Magnoliopsida</taxon>
        <taxon>eudicotyledons</taxon>
        <taxon>Gunneridae</taxon>
        <taxon>Pentapetalae</taxon>
        <taxon>asterids</taxon>
        <taxon>lamiids</taxon>
        <taxon>Lamiales</taxon>
        <taxon>Plantaginaceae</taxon>
        <taxon>Cheloneae</taxon>
        <taxon>Penstemon</taxon>
    </lineage>
</organism>
<feature type="compositionally biased region" description="Pro residues" evidence="13">
    <location>
        <begin position="233"/>
        <end position="245"/>
    </location>
</feature>
<dbReference type="PANTHER" id="PTHR31044:SF140">
    <property type="entry name" value="EXPRESSED PROTEIN"/>
    <property type="match status" value="1"/>
</dbReference>
<feature type="domain" description="X8" evidence="15">
    <location>
        <begin position="266"/>
        <end position="351"/>
    </location>
</feature>
<evidence type="ECO:0000256" key="1">
    <source>
        <dbReference type="ARBA" id="ARBA00004609"/>
    </source>
</evidence>
<evidence type="ECO:0000256" key="11">
    <source>
        <dbReference type="ARBA" id="ARBA00023295"/>
    </source>
</evidence>
<evidence type="ECO:0000256" key="6">
    <source>
        <dbReference type="ARBA" id="ARBA00022801"/>
    </source>
</evidence>